<gene>
    <name evidence="2" type="ORF">GCM10022216_27380</name>
</gene>
<evidence type="ECO:0000256" key="1">
    <source>
        <dbReference type="SAM" id="MobiDB-lite"/>
    </source>
</evidence>
<evidence type="ECO:0000313" key="3">
    <source>
        <dbReference type="Proteomes" id="UP001500101"/>
    </source>
</evidence>
<feature type="compositionally biased region" description="Polar residues" evidence="1">
    <location>
        <begin position="97"/>
        <end position="110"/>
    </location>
</feature>
<accession>A0ABP7Z055</accession>
<comment type="caution">
    <text evidence="2">The sequence shown here is derived from an EMBL/GenBank/DDBJ whole genome shotgun (WGS) entry which is preliminary data.</text>
</comment>
<keyword evidence="3" id="KW-1185">Reference proteome</keyword>
<feature type="region of interest" description="Disordered" evidence="1">
    <location>
        <begin position="97"/>
        <end position="119"/>
    </location>
</feature>
<organism evidence="2 3">
    <name type="scientific">Sphingobacterium kyonggiense</name>
    <dbReference type="NCBI Taxonomy" id="714075"/>
    <lineage>
        <taxon>Bacteria</taxon>
        <taxon>Pseudomonadati</taxon>
        <taxon>Bacteroidota</taxon>
        <taxon>Sphingobacteriia</taxon>
        <taxon>Sphingobacteriales</taxon>
        <taxon>Sphingobacteriaceae</taxon>
        <taxon>Sphingobacterium</taxon>
    </lineage>
</organism>
<evidence type="ECO:0000313" key="2">
    <source>
        <dbReference type="EMBL" id="GAA4144434.1"/>
    </source>
</evidence>
<dbReference type="EMBL" id="BAAAZI010000011">
    <property type="protein sequence ID" value="GAA4144434.1"/>
    <property type="molecule type" value="Genomic_DNA"/>
</dbReference>
<sequence length="119" mass="12922">MNIKEIIKKNVTGTIAIAIAVGTMSFTMISGETPESNVAGHFYRYTSTSLSQPDIENINNYKRIDDSCEEGSNVCGVYLATDKPANSTPVPSEFNAVKSQLWSSQQTGTPANPDIKMKD</sequence>
<dbReference type="RefSeq" id="WP_260042116.1">
    <property type="nucleotide sequence ID" value="NZ_BAAAZI010000011.1"/>
</dbReference>
<dbReference type="Proteomes" id="UP001500101">
    <property type="component" value="Unassembled WGS sequence"/>
</dbReference>
<proteinExistence type="predicted"/>
<protein>
    <submittedName>
        <fullName evidence="2">Uncharacterized protein</fullName>
    </submittedName>
</protein>
<reference evidence="3" key="1">
    <citation type="journal article" date="2019" name="Int. J. Syst. Evol. Microbiol.">
        <title>The Global Catalogue of Microorganisms (GCM) 10K type strain sequencing project: providing services to taxonomists for standard genome sequencing and annotation.</title>
        <authorList>
            <consortium name="The Broad Institute Genomics Platform"/>
            <consortium name="The Broad Institute Genome Sequencing Center for Infectious Disease"/>
            <person name="Wu L."/>
            <person name="Ma J."/>
        </authorList>
    </citation>
    <scope>NUCLEOTIDE SEQUENCE [LARGE SCALE GENOMIC DNA]</scope>
    <source>
        <strain evidence="3">JCM 16704</strain>
    </source>
</reference>
<name>A0ABP7Z055_9SPHI</name>